<evidence type="ECO:0000313" key="4">
    <source>
        <dbReference type="EMBL" id="MFC7418986.1"/>
    </source>
</evidence>
<dbReference type="RefSeq" id="WP_380186201.1">
    <property type="nucleotide sequence ID" value="NZ_JBHTBQ010000006.1"/>
</dbReference>
<comment type="caution">
    <text evidence="4">The sequence shown here is derived from an EMBL/GenBank/DDBJ whole genome shotgun (WGS) entry which is preliminary data.</text>
</comment>
<keyword evidence="5" id="KW-1185">Reference proteome</keyword>
<dbReference type="PANTHER" id="PTHR38432">
    <property type="entry name" value="TELA-LIKE PROTEIN SAOUHSC_01408"/>
    <property type="match status" value="1"/>
</dbReference>
<name>A0ABW2QUC3_9NEIS</name>
<reference evidence="5" key="1">
    <citation type="journal article" date="2019" name="Int. J. Syst. Evol. Microbiol.">
        <title>The Global Catalogue of Microorganisms (GCM) 10K type strain sequencing project: providing services to taxonomists for standard genome sequencing and annotation.</title>
        <authorList>
            <consortium name="The Broad Institute Genomics Platform"/>
            <consortium name="The Broad Institute Genome Sequencing Center for Infectious Disease"/>
            <person name="Wu L."/>
            <person name="Ma J."/>
        </authorList>
    </citation>
    <scope>NUCLEOTIDE SEQUENCE [LARGE SCALE GENOMIC DNA]</scope>
    <source>
        <strain evidence="5">CCUG 62945</strain>
    </source>
</reference>
<organism evidence="4 5">
    <name type="scientific">Iodobacter arcticus</name>
    <dbReference type="NCBI Taxonomy" id="590593"/>
    <lineage>
        <taxon>Bacteria</taxon>
        <taxon>Pseudomonadati</taxon>
        <taxon>Pseudomonadota</taxon>
        <taxon>Betaproteobacteria</taxon>
        <taxon>Neisseriales</taxon>
        <taxon>Chitinibacteraceae</taxon>
        <taxon>Iodobacter</taxon>
    </lineage>
</organism>
<keyword evidence="2" id="KW-0175">Coiled coil</keyword>
<dbReference type="Proteomes" id="UP001596473">
    <property type="component" value="Unassembled WGS sequence"/>
</dbReference>
<evidence type="ECO:0000256" key="2">
    <source>
        <dbReference type="SAM" id="Coils"/>
    </source>
</evidence>
<dbReference type="Pfam" id="PF05816">
    <property type="entry name" value="TelA"/>
    <property type="match status" value="1"/>
</dbReference>
<gene>
    <name evidence="4" type="ORF">ACFQNF_03755</name>
</gene>
<evidence type="ECO:0000256" key="1">
    <source>
        <dbReference type="ARBA" id="ARBA00005541"/>
    </source>
</evidence>
<evidence type="ECO:0000256" key="3">
    <source>
        <dbReference type="SAM" id="MobiDB-lite"/>
    </source>
</evidence>
<protein>
    <submittedName>
        <fullName evidence="4">Toxic anion resistance protein</fullName>
    </submittedName>
</protein>
<dbReference type="PANTHER" id="PTHR38432:SF1">
    <property type="entry name" value="TELA-LIKE PROTEIN SAOUHSC_01408"/>
    <property type="match status" value="1"/>
</dbReference>
<accession>A0ABW2QUC3</accession>
<evidence type="ECO:0000313" key="5">
    <source>
        <dbReference type="Proteomes" id="UP001596473"/>
    </source>
</evidence>
<feature type="region of interest" description="Disordered" evidence="3">
    <location>
        <begin position="1"/>
        <end position="23"/>
    </location>
</feature>
<comment type="similarity">
    <text evidence="1">Belongs to the TelA family.</text>
</comment>
<proteinExistence type="inferred from homology"/>
<dbReference type="InterPro" id="IPR008863">
    <property type="entry name" value="Toxic_anion-R_TelA"/>
</dbReference>
<sequence>MSQYKDLFGSPTPGPSPSPQTSEVNQTVNTVLNVIQPSEVAAPAAVDPAATSAPVADPALVAQIRQLGNEQLEEIGNRQTQQLVNLSDQLLAKTRASDTGDFGRGMNDVLKLMTTVHYDQLGEPSGLNGLVNRLKRTLKVAKVDVVQAFDSAKGQIDKICNDMRNRLRVMETDNQWLSNAYEANLADMRALEQILPAIGVVLAEEQQKLAALDPNDPMQIAGQRQRVDRLTRRAETIELQIHQAKLRAFQIKGLEDANRGITDDFRSLLENAIPAWGTDISMGLLSLRQKANLEISNRVKDQIQSSMKRAADQIHDNVIGAETALQRQAVDVNTLQHVQDKTINMIRQKIQLAEQRSQQRAKTTQELMRMDAELKQTLKQ</sequence>
<feature type="coiled-coil region" evidence="2">
    <location>
        <begin position="220"/>
        <end position="247"/>
    </location>
</feature>
<dbReference type="EMBL" id="JBHTBQ010000006">
    <property type="protein sequence ID" value="MFC7418986.1"/>
    <property type="molecule type" value="Genomic_DNA"/>
</dbReference>